<dbReference type="RefSeq" id="WP_011138474.1">
    <property type="nucleotide sequence ID" value="NC_005090.1"/>
</dbReference>
<protein>
    <submittedName>
        <fullName evidence="1">Uncharacterized protein</fullName>
    </submittedName>
</protein>
<dbReference type="HOGENOM" id="CLU_1261050_0_0_7"/>
<evidence type="ECO:0000313" key="1">
    <source>
        <dbReference type="EMBL" id="CAE09674.1"/>
    </source>
</evidence>
<dbReference type="AlphaFoldDB" id="Q7MSE2"/>
<organism evidence="2">
    <name type="scientific">Wolinella succinogenes (strain ATCC 29543 / DSM 1740 / CCUG 13145 / JCM 31913 / LMG 7466 / NCTC 11488 / FDC 602W)</name>
    <name type="common">Vibrio succinogenes</name>
    <dbReference type="NCBI Taxonomy" id="273121"/>
    <lineage>
        <taxon>Bacteria</taxon>
        <taxon>Pseudomonadati</taxon>
        <taxon>Campylobacterota</taxon>
        <taxon>Epsilonproteobacteria</taxon>
        <taxon>Campylobacterales</taxon>
        <taxon>Helicobacteraceae</taxon>
        <taxon>Wolinella</taxon>
    </lineage>
</organism>
<name>Q7MSE2_WOLSU</name>
<dbReference type="EMBL" id="BX571658">
    <property type="protein sequence ID" value="CAE09674.1"/>
    <property type="molecule type" value="Genomic_DNA"/>
</dbReference>
<reference evidence="1 2" key="1">
    <citation type="journal article" date="2003" name="Proc. Natl. Acad. Sci. U.S.A.">
        <title>Complete genome sequence and analysis of Wolinella succinogenes.</title>
        <authorList>
            <person name="Baar C."/>
            <person name="Eppinger M."/>
            <person name="Raddatz G."/>
            <person name="Simon JM."/>
            <person name="Lanz C."/>
            <person name="Klimmek O."/>
            <person name="Nandakumar R."/>
            <person name="Gross R."/>
            <person name="Rosinus A."/>
            <person name="Keller H."/>
            <person name="Jagtap P."/>
            <person name="Linke B."/>
            <person name="Meyer F."/>
            <person name="Lederer H."/>
            <person name="Schuster S.C."/>
        </authorList>
    </citation>
    <scope>NUCLEOTIDE SEQUENCE [LARGE SCALE GENOMIC DNA]</scope>
    <source>
        <strain evidence="2">ATCC 29543 / DSM 1740 / CCUG 13145 / JCM 31913 / LMG 7466 / NCTC 11488 / FDC 602W</strain>
    </source>
</reference>
<proteinExistence type="predicted"/>
<evidence type="ECO:0000313" key="2">
    <source>
        <dbReference type="Proteomes" id="UP000000422"/>
    </source>
</evidence>
<accession>Q7MSE2</accession>
<dbReference type="STRING" id="273121.WS0539"/>
<dbReference type="KEGG" id="wsu:WS0539"/>
<sequence length="219" mass="25141">MKISLNLQPLMRRFEVILSAIDDYFEPKEESEKRLLYVMPALLLFLLSYLFLFPAAESWVSEKQSELGRVKESLEKNRLFVQALERSGGVEPRRAELEKTRERLETSELLSKRAEATLGEVYAMSQAWYFTLDFATKEASELGLEVIDSSFGSFEGLGAGGLEKSWMKLKGRGSKRALLEYLYRLERQGKFVSLERIHLEPKGERLEFEVTIGNQKGSL</sequence>
<gene>
    <name evidence="1" type="ordered locus">WS0539</name>
</gene>
<keyword evidence="2" id="KW-1185">Reference proteome</keyword>
<dbReference type="Proteomes" id="UP000000422">
    <property type="component" value="Chromosome"/>
</dbReference>